<name>A0A6N1CU98_9PSED</name>
<organism evidence="1 2">
    <name type="scientific">Pseudomonas bijieensis</name>
    <dbReference type="NCBI Taxonomy" id="2681983"/>
    <lineage>
        <taxon>Bacteria</taxon>
        <taxon>Pseudomonadati</taxon>
        <taxon>Pseudomonadota</taxon>
        <taxon>Gammaproteobacteria</taxon>
        <taxon>Pseudomonadales</taxon>
        <taxon>Pseudomonadaceae</taxon>
        <taxon>Pseudomonas</taxon>
    </lineage>
</organism>
<dbReference type="EMBL" id="CP048810">
    <property type="protein sequence ID" value="QKS85173.1"/>
    <property type="molecule type" value="Genomic_DNA"/>
</dbReference>
<gene>
    <name evidence="1" type="ORF">GN234_25980</name>
</gene>
<reference evidence="1 2" key="1">
    <citation type="submission" date="2020-02" db="EMBL/GenBank/DDBJ databases">
        <authorList>
            <person name="Liang J."/>
        </authorList>
    </citation>
    <scope>NUCLEOTIDE SEQUENCE [LARGE SCALE GENOMIC DNA]</scope>
    <source>
        <strain evidence="1 2">L22-9</strain>
    </source>
</reference>
<accession>A0A6N1CU98</accession>
<protein>
    <submittedName>
        <fullName evidence="1">Uncharacterized protein</fullName>
    </submittedName>
</protein>
<dbReference type="Proteomes" id="UP000509545">
    <property type="component" value="Chromosome"/>
</dbReference>
<evidence type="ECO:0000313" key="2">
    <source>
        <dbReference type="Proteomes" id="UP000509545"/>
    </source>
</evidence>
<proteinExistence type="predicted"/>
<sequence>MIDPSTGQPYVPTPAYFLGCFDIYDREETLGEELEKYDPNSPTDREALILKYSLSKNWKITYRQKFALHKSLEEALRDSGYDFQALLEHDCQECSSLPNGWDTMDNPRTFFEDIYRLASELWADDLRRAESEDKSTWDYV</sequence>
<keyword evidence="2" id="KW-1185">Reference proteome</keyword>
<evidence type="ECO:0000313" key="1">
    <source>
        <dbReference type="EMBL" id="QKS85173.1"/>
    </source>
</evidence>
<dbReference type="AlphaFoldDB" id="A0A6N1CU98"/>
<dbReference type="KEGG" id="pbz:GN234_25980"/>
<dbReference type="RefSeq" id="WP_176689272.1">
    <property type="nucleotide sequence ID" value="NZ_CP048810.1"/>
</dbReference>